<dbReference type="Proteomes" id="UP001199106">
    <property type="component" value="Unassembled WGS sequence"/>
</dbReference>
<reference evidence="1" key="1">
    <citation type="submission" date="2021-07" db="EMBL/GenBank/DDBJ databases">
        <title>Genome Resource of American Ginseng Black Spot Pathogen Alternaria panax.</title>
        <authorList>
            <person name="Qiu C."/>
            <person name="Wang W."/>
            <person name="Liu Z."/>
        </authorList>
    </citation>
    <scope>NUCLEOTIDE SEQUENCE</scope>
    <source>
        <strain evidence="1">BNCC115425</strain>
    </source>
</reference>
<accession>A0AAD4I7P6</accession>
<keyword evidence="2" id="KW-1185">Reference proteome</keyword>
<evidence type="ECO:0000313" key="2">
    <source>
        <dbReference type="Proteomes" id="UP001199106"/>
    </source>
</evidence>
<protein>
    <submittedName>
        <fullName evidence="1">Uncharacterized protein</fullName>
    </submittedName>
</protein>
<organism evidence="1 2">
    <name type="scientific">Alternaria panax</name>
    <dbReference type="NCBI Taxonomy" id="48097"/>
    <lineage>
        <taxon>Eukaryota</taxon>
        <taxon>Fungi</taxon>
        <taxon>Dikarya</taxon>
        <taxon>Ascomycota</taxon>
        <taxon>Pezizomycotina</taxon>
        <taxon>Dothideomycetes</taxon>
        <taxon>Pleosporomycetidae</taxon>
        <taxon>Pleosporales</taxon>
        <taxon>Pleosporineae</taxon>
        <taxon>Pleosporaceae</taxon>
        <taxon>Alternaria</taxon>
        <taxon>Alternaria sect. Panax</taxon>
    </lineage>
</organism>
<sequence>MSHSDTNKDTSQEATFIQPISGNKAIAPNDRPSKRPDDDYVVNIDVTGILIHYASILAYVEHVLSPRLQVTLFIVLAAIFETTEWWLLERQAVKKEEFEISAVVWALKIGPKGLVMGRSMGKSELETLLAAEEAWISANHDAVDYDEGKKALL</sequence>
<evidence type="ECO:0000313" key="1">
    <source>
        <dbReference type="EMBL" id="KAG9189103.1"/>
    </source>
</evidence>
<dbReference type="AlphaFoldDB" id="A0AAD4I7P6"/>
<comment type="caution">
    <text evidence="1">The sequence shown here is derived from an EMBL/GenBank/DDBJ whole genome shotgun (WGS) entry which is preliminary data.</text>
</comment>
<proteinExistence type="predicted"/>
<name>A0AAD4I7P6_9PLEO</name>
<gene>
    <name evidence="1" type="ORF">G6011_05971</name>
</gene>
<dbReference type="EMBL" id="JAANER010000005">
    <property type="protein sequence ID" value="KAG9189103.1"/>
    <property type="molecule type" value="Genomic_DNA"/>
</dbReference>